<accession>A0A4Q2K3E5</accession>
<proteinExistence type="predicted"/>
<dbReference type="SUPFAM" id="SSF50475">
    <property type="entry name" value="FMN-binding split barrel"/>
    <property type="match status" value="1"/>
</dbReference>
<reference evidence="2 3" key="1">
    <citation type="submission" date="2019-01" db="EMBL/GenBank/DDBJ databases">
        <title>Senegalimassilia sp. nov. KGMB04484 isolated human feces.</title>
        <authorList>
            <person name="Han K.-I."/>
            <person name="Kim J.-S."/>
            <person name="Lee K.C."/>
            <person name="Suh M.K."/>
            <person name="Eom M.K."/>
            <person name="Lee J.H."/>
            <person name="Park S.-H."/>
            <person name="Kang S.W."/>
            <person name="Park J.-E."/>
            <person name="Oh B.S."/>
            <person name="Yu S.Y."/>
            <person name="Choi S.-H."/>
            <person name="Lee D.H."/>
            <person name="Yoon H."/>
            <person name="Kim B.-Y."/>
            <person name="Lee J.H."/>
            <person name="Lee J.-S."/>
        </authorList>
    </citation>
    <scope>NUCLEOTIDE SEQUENCE [LARGE SCALE GENOMIC DNA]</scope>
    <source>
        <strain evidence="2 3">KGMB04484</strain>
    </source>
</reference>
<dbReference type="RefSeq" id="WP_129425119.1">
    <property type="nucleotide sequence ID" value="NZ_SDPW01000001.1"/>
</dbReference>
<evidence type="ECO:0000313" key="3">
    <source>
        <dbReference type="Proteomes" id="UP000293345"/>
    </source>
</evidence>
<evidence type="ECO:0000259" key="1">
    <source>
        <dbReference type="Pfam" id="PF01243"/>
    </source>
</evidence>
<sequence length="169" mass="18456">MNECEYEAAAGYWTSKENDATRMPDEQLKEAIDDFLTSHNTCALACASGDFVRCTPLEYAYRDGAIWIFSEGGLKFAALEHNKNVCLAIYEPYAGFGTLASAQVTGVAKIVDPDSAEFADAASAKGIKPAMLDKIKTMLHLIKVTPTSIDYLASNLKELGFDSRQHLDC</sequence>
<dbReference type="OrthoDB" id="3255142at2"/>
<comment type="caution">
    <text evidence="2">The sequence shown here is derived from an EMBL/GenBank/DDBJ whole genome shotgun (WGS) entry which is preliminary data.</text>
</comment>
<feature type="domain" description="Pyridoxamine 5'-phosphate oxidase N-terminal" evidence="1">
    <location>
        <begin position="28"/>
        <end position="151"/>
    </location>
</feature>
<evidence type="ECO:0000313" key="2">
    <source>
        <dbReference type="EMBL" id="RXZ54591.1"/>
    </source>
</evidence>
<dbReference type="Gene3D" id="2.30.110.10">
    <property type="entry name" value="Electron Transport, Fmn-binding Protein, Chain A"/>
    <property type="match status" value="1"/>
</dbReference>
<organism evidence="2 3">
    <name type="scientific">Senegalimassilia faecalis</name>
    <dbReference type="NCBI Taxonomy" id="2509433"/>
    <lineage>
        <taxon>Bacteria</taxon>
        <taxon>Bacillati</taxon>
        <taxon>Actinomycetota</taxon>
        <taxon>Coriobacteriia</taxon>
        <taxon>Coriobacteriales</taxon>
        <taxon>Coriobacteriaceae</taxon>
        <taxon>Senegalimassilia</taxon>
    </lineage>
</organism>
<gene>
    <name evidence="2" type="ORF">ET524_08935</name>
</gene>
<dbReference type="EMBL" id="SDPW01000001">
    <property type="protein sequence ID" value="RXZ54591.1"/>
    <property type="molecule type" value="Genomic_DNA"/>
</dbReference>
<name>A0A4Q2K3E5_9ACTN</name>
<dbReference type="Proteomes" id="UP000293345">
    <property type="component" value="Unassembled WGS sequence"/>
</dbReference>
<dbReference type="InterPro" id="IPR012349">
    <property type="entry name" value="Split_barrel_FMN-bd"/>
</dbReference>
<dbReference type="Pfam" id="PF01243">
    <property type="entry name" value="PNPOx_N"/>
    <property type="match status" value="1"/>
</dbReference>
<dbReference type="InterPro" id="IPR011576">
    <property type="entry name" value="Pyridox_Oxase_N"/>
</dbReference>
<dbReference type="AlphaFoldDB" id="A0A4Q2K3E5"/>
<keyword evidence="3" id="KW-1185">Reference proteome</keyword>
<protein>
    <submittedName>
        <fullName evidence="2">Pyridoxamine 5'-phosphate oxidase family protein</fullName>
    </submittedName>
</protein>